<dbReference type="PROSITE" id="PS00866">
    <property type="entry name" value="CPSASE_1"/>
    <property type="match status" value="1"/>
</dbReference>
<dbReference type="PROSITE" id="PS50979">
    <property type="entry name" value="BC"/>
    <property type="match status" value="1"/>
</dbReference>
<dbReference type="PROSITE" id="PS50975">
    <property type="entry name" value="ATP_GRASP"/>
    <property type="match status" value="1"/>
</dbReference>
<dbReference type="Pfam" id="PF02785">
    <property type="entry name" value="Biotin_carb_C"/>
    <property type="match status" value="1"/>
</dbReference>
<dbReference type="InterPro" id="IPR011764">
    <property type="entry name" value="Biotin_carboxylation_dom"/>
</dbReference>
<keyword evidence="3" id="KW-0436">Ligase</keyword>
<dbReference type="SUPFAM" id="SSF56059">
    <property type="entry name" value="Glutathione synthetase ATP-binding domain-like"/>
    <property type="match status" value="1"/>
</dbReference>
<evidence type="ECO:0000259" key="8">
    <source>
        <dbReference type="PROSITE" id="PS50975"/>
    </source>
</evidence>
<protein>
    <recommendedName>
        <fullName evidence="2">biotin carboxylase</fullName>
        <ecNumber evidence="2">6.3.4.14</ecNumber>
    </recommendedName>
</protein>
<evidence type="ECO:0000256" key="1">
    <source>
        <dbReference type="ARBA" id="ARBA00003761"/>
    </source>
</evidence>
<feature type="domain" description="ATP-grasp" evidence="8">
    <location>
        <begin position="128"/>
        <end position="324"/>
    </location>
</feature>
<evidence type="ECO:0000259" key="9">
    <source>
        <dbReference type="PROSITE" id="PS50979"/>
    </source>
</evidence>
<dbReference type="SUPFAM" id="SSF52440">
    <property type="entry name" value="PreATP-grasp domain"/>
    <property type="match status" value="1"/>
</dbReference>
<dbReference type="InterPro" id="IPR011761">
    <property type="entry name" value="ATP-grasp"/>
</dbReference>
<sequence>MTAPATQNIRHRIFIANRGEIAVRLIEACDRLGFETVLGVSAADKDTLGAKRATRVVVLGGPRPGESYLAMNTVVHAAVATGCTAVHPGYGFLSEQPAFARLCAEEGLTFIGPQPEALDALGDKLTARRLAEANGVPVSKGGTATTGEEVAALADSIGFPVLIKAAFGGGGRGMKLVRSQDELLDAWQLASAEAEASFGDGTVFLERFVEDAKHVEVQVLGDRHGHRIHLGERECSVQYRYQKAVEEAPCAALPEATRRLLHASALRLADALDYVGLGTVEFLYDPSRDELAFLEVNPRLQVEHPVTEAITGVDLVREQILAALGEPLSVTQEDVRVTGHAIECRITAQDPERGLAPSPGRVTRWRPTAGGGLRLDTHLYEGYLFPPYYDALMAKQIAWGPDRDAAIERMESALAGFEIGGLTTSLPLLRRILAHPDYRTNRVTTHWLTDHLEDIMQAPDARAAGSGPAALPHETAVAR</sequence>
<dbReference type="InterPro" id="IPR011054">
    <property type="entry name" value="Rudment_hybrid_motif"/>
</dbReference>
<name>A0ABM7Q0B5_SINCY</name>
<dbReference type="SMART" id="SM00878">
    <property type="entry name" value="Biotin_carb_C"/>
    <property type="match status" value="1"/>
</dbReference>
<dbReference type="RefSeq" id="WP_229230652.1">
    <property type="nucleotide sequence ID" value="NZ_AP024525.1"/>
</dbReference>
<keyword evidence="4 7" id="KW-0547">Nucleotide-binding</keyword>
<dbReference type="InterPro" id="IPR005482">
    <property type="entry name" value="Biotin_COase_C"/>
</dbReference>
<dbReference type="InterPro" id="IPR051602">
    <property type="entry name" value="ACC_Biotin_Carboxylase"/>
</dbReference>
<dbReference type="PROSITE" id="PS00867">
    <property type="entry name" value="CPSASE_2"/>
    <property type="match status" value="1"/>
</dbReference>
<dbReference type="Proteomes" id="UP001319861">
    <property type="component" value="Chromosome"/>
</dbReference>
<proteinExistence type="predicted"/>
<dbReference type="PANTHER" id="PTHR48095">
    <property type="entry name" value="PYRUVATE CARBOXYLASE SUBUNIT A"/>
    <property type="match status" value="1"/>
</dbReference>
<evidence type="ECO:0000256" key="5">
    <source>
        <dbReference type="ARBA" id="ARBA00022840"/>
    </source>
</evidence>
<dbReference type="PANTHER" id="PTHR48095:SF2">
    <property type="entry name" value="BIOTIN CARBOXYLASE, CHLOROPLASTIC"/>
    <property type="match status" value="1"/>
</dbReference>
<dbReference type="SUPFAM" id="SSF51246">
    <property type="entry name" value="Rudiment single hybrid motif"/>
    <property type="match status" value="1"/>
</dbReference>
<gene>
    <name evidence="10" type="ORF">SCMU_38460</name>
</gene>
<dbReference type="InterPro" id="IPR005479">
    <property type="entry name" value="CPAse_ATP-bd"/>
</dbReference>
<organism evidence="10 11">
    <name type="scientific">Sinomonas cyclohexanicum</name>
    <name type="common">Corynebacterium cyclohexanicum</name>
    <dbReference type="NCBI Taxonomy" id="322009"/>
    <lineage>
        <taxon>Bacteria</taxon>
        <taxon>Bacillati</taxon>
        <taxon>Actinomycetota</taxon>
        <taxon>Actinomycetes</taxon>
        <taxon>Micrococcales</taxon>
        <taxon>Micrococcaceae</taxon>
        <taxon>Sinomonas</taxon>
    </lineage>
</organism>
<dbReference type="EMBL" id="AP024525">
    <property type="protein sequence ID" value="BCT78004.1"/>
    <property type="molecule type" value="Genomic_DNA"/>
</dbReference>
<dbReference type="InterPro" id="IPR016185">
    <property type="entry name" value="PreATP-grasp_dom_sf"/>
</dbReference>
<keyword evidence="11" id="KW-1185">Reference proteome</keyword>
<evidence type="ECO:0000313" key="10">
    <source>
        <dbReference type="EMBL" id="BCT78004.1"/>
    </source>
</evidence>
<dbReference type="Pfam" id="PF02786">
    <property type="entry name" value="CPSase_L_D2"/>
    <property type="match status" value="1"/>
</dbReference>
<evidence type="ECO:0000313" key="11">
    <source>
        <dbReference type="Proteomes" id="UP001319861"/>
    </source>
</evidence>
<evidence type="ECO:0000256" key="6">
    <source>
        <dbReference type="ARBA" id="ARBA00048600"/>
    </source>
</evidence>
<dbReference type="Gene3D" id="3.30.470.20">
    <property type="entry name" value="ATP-grasp fold, B domain"/>
    <property type="match status" value="1"/>
</dbReference>
<comment type="catalytic activity">
    <reaction evidence="6">
        <text>N(6)-biotinyl-L-lysyl-[protein] + hydrogencarbonate + ATP = N(6)-carboxybiotinyl-L-lysyl-[protein] + ADP + phosphate + H(+)</text>
        <dbReference type="Rhea" id="RHEA:13501"/>
        <dbReference type="Rhea" id="RHEA-COMP:10505"/>
        <dbReference type="Rhea" id="RHEA-COMP:10506"/>
        <dbReference type="ChEBI" id="CHEBI:15378"/>
        <dbReference type="ChEBI" id="CHEBI:17544"/>
        <dbReference type="ChEBI" id="CHEBI:30616"/>
        <dbReference type="ChEBI" id="CHEBI:43474"/>
        <dbReference type="ChEBI" id="CHEBI:83144"/>
        <dbReference type="ChEBI" id="CHEBI:83145"/>
        <dbReference type="ChEBI" id="CHEBI:456216"/>
        <dbReference type="EC" id="6.3.4.14"/>
    </reaction>
</comment>
<accession>A0ABM7Q0B5</accession>
<evidence type="ECO:0000256" key="2">
    <source>
        <dbReference type="ARBA" id="ARBA00013263"/>
    </source>
</evidence>
<evidence type="ECO:0000256" key="3">
    <source>
        <dbReference type="ARBA" id="ARBA00022598"/>
    </source>
</evidence>
<evidence type="ECO:0000256" key="7">
    <source>
        <dbReference type="PROSITE-ProRule" id="PRU00409"/>
    </source>
</evidence>
<comment type="function">
    <text evidence="1">This protein is a component of the acetyl coenzyme A carboxylase complex; first, biotin carboxylase catalyzes the carboxylation of the carrier protein and then the transcarboxylase transfers the carboxyl group to form malonyl-CoA.</text>
</comment>
<dbReference type="EC" id="6.3.4.14" evidence="2"/>
<reference evidence="10 11" key="1">
    <citation type="journal article" date="2021" name="J. Biosci. Bioeng.">
        <title>Identification and characterization of a chc gene cluster responsible for the aromatization pathway of cyclohexanecarboxylate degradation in Sinomonas cyclohexanicum ATCC 51369.</title>
        <authorList>
            <person name="Yamamoto T."/>
            <person name="Hasegawa Y."/>
            <person name="Lau P.C.K."/>
            <person name="Iwaki H."/>
        </authorList>
    </citation>
    <scope>NUCLEOTIDE SEQUENCE [LARGE SCALE GENOMIC DNA]</scope>
    <source>
        <strain evidence="10 11">ATCC 51369</strain>
    </source>
</reference>
<dbReference type="Pfam" id="PF00289">
    <property type="entry name" value="Biotin_carb_N"/>
    <property type="match status" value="1"/>
</dbReference>
<evidence type="ECO:0000256" key="4">
    <source>
        <dbReference type="ARBA" id="ARBA00022741"/>
    </source>
</evidence>
<feature type="domain" description="Biotin carboxylation" evidence="9">
    <location>
        <begin position="9"/>
        <end position="453"/>
    </location>
</feature>
<keyword evidence="5 7" id="KW-0067">ATP-binding</keyword>
<dbReference type="InterPro" id="IPR005481">
    <property type="entry name" value="BC-like_N"/>
</dbReference>